<accession>A0A6J4MT19</accession>
<keyword evidence="6" id="KW-0546">Nucleotide metabolism</keyword>
<dbReference type="HAMAP" id="MF_01962">
    <property type="entry name" value="Adenine_deaminase"/>
    <property type="match status" value="1"/>
</dbReference>
<comment type="cofactor">
    <cofactor evidence="1">
        <name>Zn(2+)</name>
        <dbReference type="ChEBI" id="CHEBI:29105"/>
    </cofactor>
</comment>
<evidence type="ECO:0000256" key="2">
    <source>
        <dbReference type="ARBA" id="ARBA00006676"/>
    </source>
</evidence>
<feature type="domain" description="Adenosine deaminase" evidence="7">
    <location>
        <begin position="15"/>
        <end position="316"/>
    </location>
</feature>
<gene>
    <name evidence="8" type="ORF">AVDCRST_MAG32-278</name>
</gene>
<dbReference type="NCBIfam" id="NF006850">
    <property type="entry name" value="PRK09358.1-6"/>
    <property type="match status" value="1"/>
</dbReference>
<reference evidence="8" key="1">
    <citation type="submission" date="2020-02" db="EMBL/GenBank/DDBJ databases">
        <authorList>
            <person name="Meier V. D."/>
        </authorList>
    </citation>
    <scope>NUCLEOTIDE SEQUENCE</scope>
    <source>
        <strain evidence="8">AVDCRST_MAG32</strain>
    </source>
</reference>
<feature type="non-terminal residue" evidence="8">
    <location>
        <position position="317"/>
    </location>
</feature>
<protein>
    <submittedName>
        <fullName evidence="8">Adenosine deaminase</fullName>
        <ecNumber evidence="8">3.5.4.4</ecNumber>
    </submittedName>
</protein>
<evidence type="ECO:0000313" key="8">
    <source>
        <dbReference type="EMBL" id="CAA9368098.1"/>
    </source>
</evidence>
<evidence type="ECO:0000259" key="7">
    <source>
        <dbReference type="Pfam" id="PF00962"/>
    </source>
</evidence>
<dbReference type="GO" id="GO:0043103">
    <property type="term" value="P:hypoxanthine salvage"/>
    <property type="evidence" value="ECO:0007669"/>
    <property type="project" value="TreeGrafter"/>
</dbReference>
<keyword evidence="4 8" id="KW-0378">Hydrolase</keyword>
<comment type="similarity">
    <text evidence="2">Belongs to the metallo-dependent hydrolases superfamily. Adenosine and AMP deaminases family.</text>
</comment>
<dbReference type="InterPro" id="IPR001365">
    <property type="entry name" value="A_deaminase_dom"/>
</dbReference>
<dbReference type="InterPro" id="IPR028892">
    <property type="entry name" value="ADE"/>
</dbReference>
<dbReference type="CDD" id="cd01320">
    <property type="entry name" value="ADA"/>
    <property type="match status" value="1"/>
</dbReference>
<dbReference type="Gene3D" id="3.20.20.140">
    <property type="entry name" value="Metal-dependent hydrolases"/>
    <property type="match status" value="1"/>
</dbReference>
<dbReference type="AlphaFoldDB" id="A0A6J4MT19"/>
<dbReference type="EC" id="3.5.4.4" evidence="8"/>
<sequence length="317" mass="34712">MDGQATTRASAGSPPCAELHVHLEGTLEPEAVLQMATRNGLPAPAASVQDLRDRYRFTDLQSFLDIYYDNMSVLRTEADFYDMATSYIQRASMANVRHAEMFFDPQAHIVRGVPVDAMMQGLSAALEDGRRTHGITTGLIMCFLRHLGAEAADDAYTALRPYRSHLLGVGLDSTELGYPPELFREVFSRAGADGLRLVAHAGEEDGPQAIRSALDDLKVERVDHGIRALDDPDLIRRLRDEQTPLTVCPLSNVALRVTDTMAQHPLPDLLRAGVAVTVNSDDPSYFGGYIDDNFAAVVEHCGLSPEDISELAANSFR</sequence>
<dbReference type="InterPro" id="IPR032466">
    <property type="entry name" value="Metal_Hydrolase"/>
</dbReference>
<evidence type="ECO:0000256" key="4">
    <source>
        <dbReference type="ARBA" id="ARBA00022801"/>
    </source>
</evidence>
<evidence type="ECO:0000256" key="1">
    <source>
        <dbReference type="ARBA" id="ARBA00001947"/>
    </source>
</evidence>
<proteinExistence type="inferred from homology"/>
<dbReference type="NCBIfam" id="TIGR01430">
    <property type="entry name" value="aden_deam"/>
    <property type="match status" value="1"/>
</dbReference>
<dbReference type="GO" id="GO:0046872">
    <property type="term" value="F:metal ion binding"/>
    <property type="evidence" value="ECO:0007669"/>
    <property type="project" value="UniProtKB-KW"/>
</dbReference>
<dbReference type="GO" id="GO:0005829">
    <property type="term" value="C:cytosol"/>
    <property type="evidence" value="ECO:0007669"/>
    <property type="project" value="TreeGrafter"/>
</dbReference>
<dbReference type="GO" id="GO:0000034">
    <property type="term" value="F:adenine deaminase activity"/>
    <property type="evidence" value="ECO:0007669"/>
    <property type="project" value="InterPro"/>
</dbReference>
<name>A0A6J4MT19_9ACTN</name>
<dbReference type="PANTHER" id="PTHR43114:SF6">
    <property type="entry name" value="ADENINE DEAMINASE"/>
    <property type="match status" value="1"/>
</dbReference>
<organism evidence="8">
    <name type="scientific">uncultured Nocardioides sp</name>
    <dbReference type="NCBI Taxonomy" id="198441"/>
    <lineage>
        <taxon>Bacteria</taxon>
        <taxon>Bacillati</taxon>
        <taxon>Actinomycetota</taxon>
        <taxon>Actinomycetes</taxon>
        <taxon>Propionibacteriales</taxon>
        <taxon>Nocardioidaceae</taxon>
        <taxon>Nocardioides</taxon>
        <taxon>environmental samples</taxon>
    </lineage>
</organism>
<keyword evidence="3" id="KW-0479">Metal-binding</keyword>
<keyword evidence="5" id="KW-0862">Zinc</keyword>
<evidence type="ECO:0000256" key="5">
    <source>
        <dbReference type="ARBA" id="ARBA00022833"/>
    </source>
</evidence>
<evidence type="ECO:0000256" key="6">
    <source>
        <dbReference type="ARBA" id="ARBA00023080"/>
    </source>
</evidence>
<dbReference type="InterPro" id="IPR006330">
    <property type="entry name" value="Ado/ade_deaminase"/>
</dbReference>
<dbReference type="PANTHER" id="PTHR43114">
    <property type="entry name" value="ADENINE DEAMINASE"/>
    <property type="match status" value="1"/>
</dbReference>
<dbReference type="SUPFAM" id="SSF51556">
    <property type="entry name" value="Metallo-dependent hydrolases"/>
    <property type="match status" value="1"/>
</dbReference>
<dbReference type="EMBL" id="CADCUM010000013">
    <property type="protein sequence ID" value="CAA9368098.1"/>
    <property type="molecule type" value="Genomic_DNA"/>
</dbReference>
<dbReference type="GO" id="GO:0006146">
    <property type="term" value="P:adenine catabolic process"/>
    <property type="evidence" value="ECO:0007669"/>
    <property type="project" value="InterPro"/>
</dbReference>
<dbReference type="GO" id="GO:0009117">
    <property type="term" value="P:nucleotide metabolic process"/>
    <property type="evidence" value="ECO:0007669"/>
    <property type="project" value="UniProtKB-KW"/>
</dbReference>
<evidence type="ECO:0000256" key="3">
    <source>
        <dbReference type="ARBA" id="ARBA00022723"/>
    </source>
</evidence>
<dbReference type="Pfam" id="PF00962">
    <property type="entry name" value="A_deaminase"/>
    <property type="match status" value="1"/>
</dbReference>